<dbReference type="GO" id="GO:0015074">
    <property type="term" value="P:DNA integration"/>
    <property type="evidence" value="ECO:0007669"/>
    <property type="project" value="InterPro"/>
</dbReference>
<dbReference type="CDD" id="cd00397">
    <property type="entry name" value="DNA_BRE_C"/>
    <property type="match status" value="1"/>
</dbReference>
<dbReference type="EMBL" id="CP071793">
    <property type="protein sequence ID" value="QTD48910.1"/>
    <property type="molecule type" value="Genomic_DNA"/>
</dbReference>
<accession>A0A8A4TH75</accession>
<dbReference type="GO" id="GO:0006310">
    <property type="term" value="P:DNA recombination"/>
    <property type="evidence" value="ECO:0007669"/>
    <property type="project" value="UniProtKB-KW"/>
</dbReference>
<keyword evidence="1" id="KW-0233">DNA recombination</keyword>
<evidence type="ECO:0000259" key="2">
    <source>
        <dbReference type="Pfam" id="PF00589"/>
    </source>
</evidence>
<evidence type="ECO:0000313" key="4">
    <source>
        <dbReference type="Proteomes" id="UP000663929"/>
    </source>
</evidence>
<dbReference type="Pfam" id="PF00589">
    <property type="entry name" value="Phage_integrase"/>
    <property type="match status" value="1"/>
</dbReference>
<reference evidence="3" key="1">
    <citation type="submission" date="2021-03" db="EMBL/GenBank/DDBJ databases">
        <title>Acanthopleuribacteraceae sp. M133.</title>
        <authorList>
            <person name="Wang G."/>
        </authorList>
    </citation>
    <scope>NUCLEOTIDE SEQUENCE</scope>
    <source>
        <strain evidence="3">M133</strain>
    </source>
</reference>
<evidence type="ECO:0000313" key="3">
    <source>
        <dbReference type="EMBL" id="QTD48910.1"/>
    </source>
</evidence>
<dbReference type="KEGG" id="scor:J3U87_25280"/>
<dbReference type="Gene3D" id="1.10.443.10">
    <property type="entry name" value="Intergrase catalytic core"/>
    <property type="match status" value="1"/>
</dbReference>
<gene>
    <name evidence="3" type="ORF">J3U87_25280</name>
</gene>
<keyword evidence="4" id="KW-1185">Reference proteome</keyword>
<dbReference type="InterPro" id="IPR002104">
    <property type="entry name" value="Integrase_catalytic"/>
</dbReference>
<dbReference type="InterPro" id="IPR011010">
    <property type="entry name" value="DNA_brk_join_enz"/>
</dbReference>
<sequence length="95" mass="10910">MDQANRKERCIARNGGALPIHLAQASVFQRHLSTDINFSAHKLRHTFAIMMLESGCDIYALSKMQEHSEIKTTTIYLRATTAYFQKLIKKKPLIF</sequence>
<evidence type="ECO:0000256" key="1">
    <source>
        <dbReference type="ARBA" id="ARBA00023172"/>
    </source>
</evidence>
<dbReference type="AlphaFoldDB" id="A0A8A4TH75"/>
<protein>
    <submittedName>
        <fullName evidence="3">Site-specific integrase</fullName>
    </submittedName>
</protein>
<dbReference type="SUPFAM" id="SSF56349">
    <property type="entry name" value="DNA breaking-rejoining enzymes"/>
    <property type="match status" value="1"/>
</dbReference>
<dbReference type="InterPro" id="IPR013762">
    <property type="entry name" value="Integrase-like_cat_sf"/>
</dbReference>
<name>A0A8A4TH75_SULCO</name>
<proteinExistence type="predicted"/>
<feature type="domain" description="Tyr recombinase" evidence="2">
    <location>
        <begin position="35"/>
        <end position="80"/>
    </location>
</feature>
<dbReference type="GO" id="GO:0003677">
    <property type="term" value="F:DNA binding"/>
    <property type="evidence" value="ECO:0007669"/>
    <property type="project" value="InterPro"/>
</dbReference>
<organism evidence="3 4">
    <name type="scientific">Sulfidibacter corallicola</name>
    <dbReference type="NCBI Taxonomy" id="2818388"/>
    <lineage>
        <taxon>Bacteria</taxon>
        <taxon>Pseudomonadati</taxon>
        <taxon>Acidobacteriota</taxon>
        <taxon>Holophagae</taxon>
        <taxon>Acanthopleuribacterales</taxon>
        <taxon>Acanthopleuribacteraceae</taxon>
        <taxon>Sulfidibacter</taxon>
    </lineage>
</organism>
<dbReference type="Proteomes" id="UP000663929">
    <property type="component" value="Chromosome"/>
</dbReference>